<dbReference type="InterPro" id="IPR028322">
    <property type="entry name" value="PNRC-like_rgn"/>
</dbReference>
<evidence type="ECO:0000256" key="1">
    <source>
        <dbReference type="SAM" id="MobiDB-lite"/>
    </source>
</evidence>
<feature type="non-terminal residue" evidence="2">
    <location>
        <position position="1"/>
    </location>
</feature>
<proteinExistence type="predicted"/>
<name>A0ABR1L4D1_9PEZI</name>
<keyword evidence="3" id="KW-1185">Reference proteome</keyword>
<evidence type="ECO:0000313" key="3">
    <source>
        <dbReference type="Proteomes" id="UP001363622"/>
    </source>
</evidence>
<feature type="compositionally biased region" description="Low complexity" evidence="1">
    <location>
        <begin position="137"/>
        <end position="164"/>
    </location>
</feature>
<evidence type="ECO:0008006" key="4">
    <source>
        <dbReference type="Google" id="ProtNLM"/>
    </source>
</evidence>
<organism evidence="2 3">
    <name type="scientific">Phyllosticta citriasiana</name>
    <dbReference type="NCBI Taxonomy" id="595635"/>
    <lineage>
        <taxon>Eukaryota</taxon>
        <taxon>Fungi</taxon>
        <taxon>Dikarya</taxon>
        <taxon>Ascomycota</taxon>
        <taxon>Pezizomycotina</taxon>
        <taxon>Dothideomycetes</taxon>
        <taxon>Dothideomycetes incertae sedis</taxon>
        <taxon>Botryosphaeriales</taxon>
        <taxon>Phyllostictaceae</taxon>
        <taxon>Phyllosticta</taxon>
    </lineage>
</organism>
<reference evidence="2 3" key="1">
    <citation type="submission" date="2024-04" db="EMBL/GenBank/DDBJ databases">
        <title>Phyllosticta paracitricarpa is synonymous to the EU quarantine fungus P. citricarpa based on phylogenomic analyses.</title>
        <authorList>
            <consortium name="Lawrence Berkeley National Laboratory"/>
            <person name="Van Ingen-Buijs V.A."/>
            <person name="Van Westerhoven A.C."/>
            <person name="Haridas S."/>
            <person name="Skiadas P."/>
            <person name="Martin F."/>
            <person name="Groenewald J.Z."/>
            <person name="Crous P.W."/>
            <person name="Seidl M.F."/>
        </authorList>
    </citation>
    <scope>NUCLEOTIDE SEQUENCE [LARGE SCALE GENOMIC DNA]</scope>
    <source>
        <strain evidence="2 3">CBS 123371</strain>
    </source>
</reference>
<feature type="compositionally biased region" description="Basic residues" evidence="1">
    <location>
        <begin position="1"/>
        <end position="12"/>
    </location>
</feature>
<dbReference type="Pfam" id="PF15365">
    <property type="entry name" value="PNRC"/>
    <property type="match status" value="1"/>
</dbReference>
<dbReference type="Proteomes" id="UP001363622">
    <property type="component" value="Unassembled WGS sequence"/>
</dbReference>
<accession>A0ABR1L4D1</accession>
<feature type="region of interest" description="Disordered" evidence="1">
    <location>
        <begin position="230"/>
        <end position="326"/>
    </location>
</feature>
<comment type="caution">
    <text evidence="2">The sequence shown here is derived from an EMBL/GenBank/DDBJ whole genome shotgun (WGS) entry which is preliminary data.</text>
</comment>
<feature type="non-terminal residue" evidence="2">
    <location>
        <position position="417"/>
    </location>
</feature>
<feature type="compositionally biased region" description="Basic and acidic residues" evidence="1">
    <location>
        <begin position="400"/>
        <end position="417"/>
    </location>
</feature>
<protein>
    <recommendedName>
        <fullName evidence="4">Proteophosphoglycan 5</fullName>
    </recommendedName>
</protein>
<evidence type="ECO:0000313" key="2">
    <source>
        <dbReference type="EMBL" id="KAK7524413.1"/>
    </source>
</evidence>
<gene>
    <name evidence="2" type="ORF">IWZ03DRAFT_285846</name>
</gene>
<feature type="region of interest" description="Disordered" evidence="1">
    <location>
        <begin position="398"/>
        <end position="417"/>
    </location>
</feature>
<feature type="compositionally biased region" description="Polar residues" evidence="1">
    <location>
        <begin position="247"/>
        <end position="267"/>
    </location>
</feature>
<dbReference type="EMBL" id="JBBPHU010000001">
    <property type="protein sequence ID" value="KAK7524413.1"/>
    <property type="molecule type" value="Genomic_DNA"/>
</dbReference>
<feature type="compositionally biased region" description="Basic and acidic residues" evidence="1">
    <location>
        <begin position="178"/>
        <end position="187"/>
    </location>
</feature>
<feature type="region of interest" description="Disordered" evidence="1">
    <location>
        <begin position="1"/>
        <end position="212"/>
    </location>
</feature>
<sequence>TPARSSQRRPRRNRDSNNHYNQRLPNADPAVVPGYVSEGHNNASTRAYEGSVSDSPVPAAGQKNRRGMQQQRYGNGRVSPPKDPSAATPARDSAYAGPAFHASPAPSALPMPRLFSKSVPANAAPATFQSRFDQESDSSSGSENTESPTNTDATPATEATPAERAPLRDESSPLDLFFKADKAEKARKANAAGASTPPGKAPPQINGRVHGRHASNGVFNMEMDHAIAYAPKPASPSPIVSRERLSATRSVTAPSSLPRNNQDSENYPQALKELFHSTKKAQSQSPAPYQGGTPSRRGPDFHTPSPFYNPGSVNPGSLNKGPVTPANQINLEANPFYYGNRNLSPLFQAARGDSAKRSSNLRQELDVSPSNTGELGYRCSAPVLNTPAQRKLDANTASRNHLDSHIQRSPLPDRLHM</sequence>